<dbReference type="EMBL" id="CP030840">
    <property type="protein sequence ID" value="AXC14139.1"/>
    <property type="molecule type" value="Genomic_DNA"/>
</dbReference>
<dbReference type="EC" id="2.4.1.213" evidence="7"/>
<evidence type="ECO:0000256" key="3">
    <source>
        <dbReference type="ARBA" id="ARBA00022679"/>
    </source>
</evidence>
<reference evidence="11 12" key="1">
    <citation type="journal article" date="2018" name="Front. Microbiol.">
        <title>Hydrolytic Capabilities as a Key to Environmental Success: Chitinolytic and Cellulolytic Acidobacteria From Acidic Sub-arctic Soils and Boreal Peatlands.</title>
        <authorList>
            <person name="Belova S.E."/>
            <person name="Ravin N.V."/>
            <person name="Pankratov T.A."/>
            <person name="Rakitin A.L."/>
            <person name="Ivanova A.A."/>
            <person name="Beletsky A.V."/>
            <person name="Mardanov A.V."/>
            <person name="Sinninghe Damste J.S."/>
            <person name="Dedysh S.N."/>
        </authorList>
    </citation>
    <scope>NUCLEOTIDE SEQUENCE [LARGE SCALE GENOMIC DNA]</scope>
    <source>
        <strain evidence="11 12">SBC82</strain>
    </source>
</reference>
<evidence type="ECO:0000313" key="11">
    <source>
        <dbReference type="EMBL" id="AXC14139.1"/>
    </source>
</evidence>
<keyword evidence="12" id="KW-1185">Reference proteome</keyword>
<evidence type="ECO:0000256" key="6">
    <source>
        <dbReference type="ARBA" id="ARBA00060702"/>
    </source>
</evidence>
<dbReference type="GO" id="GO:0033828">
    <property type="term" value="F:glucosylglycerol-phosphate synthase activity"/>
    <property type="evidence" value="ECO:0007669"/>
    <property type="project" value="UniProtKB-EC"/>
</dbReference>
<name>A0A2Z5G5B7_9BACT</name>
<evidence type="ECO:0000256" key="8">
    <source>
        <dbReference type="ARBA" id="ARBA00069974"/>
    </source>
</evidence>
<evidence type="ECO:0000256" key="9">
    <source>
        <dbReference type="ARBA" id="ARBA00080497"/>
    </source>
</evidence>
<dbReference type="Gene3D" id="3.40.50.2000">
    <property type="entry name" value="Glycogen Phosphorylase B"/>
    <property type="match status" value="2"/>
</dbReference>
<evidence type="ECO:0000256" key="2">
    <source>
        <dbReference type="ARBA" id="ARBA00022676"/>
    </source>
</evidence>
<accession>A0A2Z5G5B7</accession>
<dbReference type="AlphaFoldDB" id="A0A2Z5G5B7"/>
<evidence type="ECO:0000256" key="4">
    <source>
        <dbReference type="ARBA" id="ARBA00052754"/>
    </source>
</evidence>
<dbReference type="SUPFAM" id="SSF53756">
    <property type="entry name" value="UDP-Glycosyltransferase/glycogen phosphorylase"/>
    <property type="match status" value="1"/>
</dbReference>
<comment type="pathway">
    <text evidence="6">Glycan metabolism; glucosylglycerol biosynthesis.</text>
</comment>
<feature type="region of interest" description="Disordered" evidence="10">
    <location>
        <begin position="1"/>
        <end position="26"/>
    </location>
</feature>
<dbReference type="GO" id="GO:0003825">
    <property type="term" value="F:alpha,alpha-trehalose-phosphate synthase (UDP-forming) activity"/>
    <property type="evidence" value="ECO:0007669"/>
    <property type="project" value="TreeGrafter"/>
</dbReference>
<evidence type="ECO:0000256" key="10">
    <source>
        <dbReference type="SAM" id="MobiDB-lite"/>
    </source>
</evidence>
<dbReference type="GO" id="GO:0005992">
    <property type="term" value="P:trehalose biosynthetic process"/>
    <property type="evidence" value="ECO:0007669"/>
    <property type="project" value="InterPro"/>
</dbReference>
<evidence type="ECO:0000313" key="12">
    <source>
        <dbReference type="Proteomes" id="UP000253606"/>
    </source>
</evidence>
<dbReference type="FunFam" id="3.40.50.2000:FF:000010">
    <property type="entry name" value="Alpha,alpha-trehalose-phosphate synthase"/>
    <property type="match status" value="1"/>
</dbReference>
<dbReference type="CDD" id="cd03788">
    <property type="entry name" value="GT20_TPS"/>
    <property type="match status" value="1"/>
</dbReference>
<keyword evidence="3" id="KW-0808">Transferase</keyword>
<comment type="similarity">
    <text evidence="1">Belongs to the glycosyltransferase 20 family.</text>
</comment>
<comment type="catalytic activity">
    <reaction evidence="4">
        <text>ADP-alpha-D-glucose + sn-glycerol 3-phosphate = 2-O-(alpha-D-glucopyranosyl)-sn-glycerol 3-phosphate + ADP + H(+)</text>
        <dbReference type="Rhea" id="RHEA:12881"/>
        <dbReference type="ChEBI" id="CHEBI:15378"/>
        <dbReference type="ChEBI" id="CHEBI:57498"/>
        <dbReference type="ChEBI" id="CHEBI:57597"/>
        <dbReference type="ChEBI" id="CHEBI:87089"/>
        <dbReference type="ChEBI" id="CHEBI:456216"/>
        <dbReference type="EC" id="2.4.1.213"/>
    </reaction>
</comment>
<evidence type="ECO:0000256" key="1">
    <source>
        <dbReference type="ARBA" id="ARBA00008799"/>
    </source>
</evidence>
<sequence length="504" mass="57414">MNTASTVHDRLEEASHAGQGNGAPSSLDRRLVVVSNRIPLSWVQEGGHLTTKPSSGGLISALEPLLKAHGGLWVGSAGSEDSAEIREQLESAAKQHAYRYTPVFVTADEQVNYYEGFSNEVIWPLFHDLQSRCVFEPRYWDFYQRVNRKFAEAALAETEQRDVIWVHDYQLLQVAHFFREQRPEACVAFFLHIPFPAPDIFEKLPWRRQILEGLLDYDLIGVQTARDERNLIACLRGFLPHYKIMGRGRRHSVLGPQGETRIEAMPISIDYRDFARGASADTVVERMASIQKQYPGLHIAIGIDRLDYTKGIPERLRAFRALLRDHEEYRRKITLMQVVVPSRENIPRYQELRSQIEQLVSSINGDFSEPGWTPIEYMHHSVPREELLAMYRSADIALITPLKDGMNLVAKEYCTAHVENSGVLILSEFAGAAPELGAGAILVNPYDEVGVACALRQAIEMEPRERHQRMLRLRRQIRNADILGWRDHFFAALENLPERKAAQA</sequence>
<dbReference type="OrthoDB" id="9761633at2"/>
<dbReference type="GO" id="GO:0005829">
    <property type="term" value="C:cytosol"/>
    <property type="evidence" value="ECO:0007669"/>
    <property type="project" value="TreeGrafter"/>
</dbReference>
<dbReference type="RefSeq" id="WP_114208972.1">
    <property type="nucleotide sequence ID" value="NZ_CP030840.1"/>
</dbReference>
<organism evidence="11 12">
    <name type="scientific">Acidisarcina polymorpha</name>
    <dbReference type="NCBI Taxonomy" id="2211140"/>
    <lineage>
        <taxon>Bacteria</taxon>
        <taxon>Pseudomonadati</taxon>
        <taxon>Acidobacteriota</taxon>
        <taxon>Terriglobia</taxon>
        <taxon>Terriglobales</taxon>
        <taxon>Acidobacteriaceae</taxon>
        <taxon>Acidisarcina</taxon>
    </lineage>
</organism>
<keyword evidence="2" id="KW-0328">Glycosyltransferase</keyword>
<protein>
    <recommendedName>
        <fullName evidence="8">Glucosylglycerol-phosphate synthase</fullName>
        <ecNumber evidence="7">2.4.1.213</ecNumber>
    </recommendedName>
    <alternativeName>
        <fullName evidence="9">Glucosyl-glycerol-phosphate synthase</fullName>
    </alternativeName>
</protein>
<dbReference type="InterPro" id="IPR001830">
    <property type="entry name" value="Glyco_trans_20"/>
</dbReference>
<dbReference type="GO" id="GO:0004805">
    <property type="term" value="F:trehalose-phosphatase activity"/>
    <property type="evidence" value="ECO:0007669"/>
    <property type="project" value="TreeGrafter"/>
</dbReference>
<gene>
    <name evidence="11" type="ORF">ACPOL_4877</name>
</gene>
<dbReference type="PANTHER" id="PTHR10788:SF106">
    <property type="entry name" value="BCDNA.GH08860"/>
    <property type="match status" value="1"/>
</dbReference>
<comment type="function">
    <text evidence="5">Involved in salt tolerance by producing GG-phosphate from ADP-glucose and glycerol-3-phosphate (G3P), an intermediate in the synthesis of the osmolyte glucosylglycerol (GG).</text>
</comment>
<dbReference type="KEGG" id="abas:ACPOL_4877"/>
<evidence type="ECO:0000256" key="5">
    <source>
        <dbReference type="ARBA" id="ARBA00055920"/>
    </source>
</evidence>
<evidence type="ECO:0000256" key="7">
    <source>
        <dbReference type="ARBA" id="ARBA00066821"/>
    </source>
</evidence>
<dbReference type="PANTHER" id="PTHR10788">
    <property type="entry name" value="TREHALOSE-6-PHOSPHATE SYNTHASE"/>
    <property type="match status" value="1"/>
</dbReference>
<dbReference type="Pfam" id="PF00982">
    <property type="entry name" value="Glyco_transf_20"/>
    <property type="match status" value="1"/>
</dbReference>
<dbReference type="Proteomes" id="UP000253606">
    <property type="component" value="Chromosome"/>
</dbReference>
<proteinExistence type="inferred from homology"/>